<dbReference type="PANTHER" id="PTHR30032">
    <property type="entry name" value="N-ACETYLMURAMOYL-L-ALANINE AMIDASE-RELATED"/>
    <property type="match status" value="1"/>
</dbReference>
<dbReference type="Proteomes" id="UP000198656">
    <property type="component" value="Unassembled WGS sequence"/>
</dbReference>
<dbReference type="STRING" id="1121419.SAMN05443529_10317"/>
<evidence type="ECO:0000313" key="1">
    <source>
        <dbReference type="EMBL" id="SDG42227.1"/>
    </source>
</evidence>
<accession>A0A1G7U456</accession>
<sequence length="1094" mass="117044">MRKITKIIASLVIVGMALTLTPFNSFANGLIPTRLAGVSAEQTAVAIADQTGYTGTAILASSTSYGMVDALTAGPLAASLQAPILLTGAGDILDAATKAELTKLEVKTVYVTSGTAVIKQGVIDELKGMGIEVVALGGFDRSETSVNIAKKMTGVTKVAVANTVVDALSIAAVASAANELILLTGKDALPAGIAAYLAANASITASDVIGGIGVISDEVKAGLPAATRHAGMTAYDTNNQIVQDFVAALTFDNIYVANGVTGIDALAGAPLAAQTKSPIVLTDGSTVPAVAAFTYSKNSSAVVTALGGTAVVPESVRVGVSTGNVSKPAELAIVSVTALDDSNRFIEISFSKLITRLQASDIVIQDADTLDRYGVKSVQMSANCLTVTIELYSESNIEAVLKYAQDYNFTVKANGIILKAIFNRAYSNKVRVQDFNVRDKEITAYDDKTGKKFTLKIPDNLNFNYQATLGELVQVWYNGDNELTNYKITSFTSKTDAIKVAKANQIELLSEKKNYYVSKETYTDTDNRKFDFYLNGQKADIANQLNKKFNFAKIIFDKYGNIVFVSAYSLKDVLIVDSIDENEVIGVDGSASVGSFDASDASIIKDGKVISLADLKKGDLLFFNEDADNGDGYAEVLNNKAVSGEINTVYANSIEVNGEVFDFDYDDDVAADFDYTQQAVYLDEDGDVTDVDSDAAKELQAAGEVELYTDYAGNLIFISGEVVNLGSYEKIAALTEDILGYTTARDRVEIKALTQDGEKLSFDIDLESLDKITVDGIKYDINDLGSKDWTASLISGNTGIKLKDNTNVKANVNILFNNEAAAGSLVNLHLDDEDNLLEIDFFSGNAHEIGCDTITGADSLRAGDKYLRGYKLTPSTLMFDATEDHEDTDADDYIISTFGDYKGSKIISGNFIYDANLEIMAVWYDAVDSSDVIYEEAVVTDVLRNTKQEIVSVTAYADGKLQTFTADKITGFETSSGLAKGDVVILGLDKNNNMLIRGLATASADIINDGTKEYAARVITGLTVASVDFGNKTVKFSNGETYMLADKSLVLDGVDNNDITIKSLSDLRGKTNVTIVMDEKSISFVKFFIIEPLN</sequence>
<dbReference type="EMBL" id="FNCP01000003">
    <property type="protein sequence ID" value="SDG42227.1"/>
    <property type="molecule type" value="Genomic_DNA"/>
</dbReference>
<evidence type="ECO:0000313" key="2">
    <source>
        <dbReference type="Proteomes" id="UP000198656"/>
    </source>
</evidence>
<reference evidence="2" key="1">
    <citation type="submission" date="2016-10" db="EMBL/GenBank/DDBJ databases">
        <authorList>
            <person name="Varghese N."/>
            <person name="Submissions S."/>
        </authorList>
    </citation>
    <scope>NUCLEOTIDE SEQUENCE [LARGE SCALE GENOMIC DNA]</scope>
    <source>
        <strain evidence="2">DSM 8344</strain>
    </source>
</reference>
<proteinExistence type="predicted"/>
<name>A0A1G7U456_9FIRM</name>
<dbReference type="OrthoDB" id="3268939at2"/>
<gene>
    <name evidence="1" type="ORF">SAMN05443529_10317</name>
</gene>
<dbReference type="PANTHER" id="PTHR30032:SF8">
    <property type="entry name" value="GERMINATION-SPECIFIC N-ACETYLMURAMOYL-L-ALANINE AMIDASE"/>
    <property type="match status" value="1"/>
</dbReference>
<dbReference type="RefSeq" id="WP_092329994.1">
    <property type="nucleotide sequence ID" value="NZ_FNCP01000003.1"/>
</dbReference>
<keyword evidence="2" id="KW-1185">Reference proteome</keyword>
<dbReference type="InterPro" id="IPR007253">
    <property type="entry name" value="Cell_wall-bd_2"/>
</dbReference>
<organism evidence="1 2">
    <name type="scientific">Desulfosporosinus hippei DSM 8344</name>
    <dbReference type="NCBI Taxonomy" id="1121419"/>
    <lineage>
        <taxon>Bacteria</taxon>
        <taxon>Bacillati</taxon>
        <taxon>Bacillota</taxon>
        <taxon>Clostridia</taxon>
        <taxon>Eubacteriales</taxon>
        <taxon>Desulfitobacteriaceae</taxon>
        <taxon>Desulfosporosinus</taxon>
    </lineage>
</organism>
<dbReference type="InterPro" id="IPR051922">
    <property type="entry name" value="Bact_Sporulation_Assoc"/>
</dbReference>
<dbReference type="AlphaFoldDB" id="A0A1G7U456"/>
<protein>
    <submittedName>
        <fullName evidence="1">Putative cell wall-binding protein</fullName>
    </submittedName>
</protein>
<dbReference type="Gene3D" id="3.40.50.12090">
    <property type="match status" value="1"/>
</dbReference>
<dbReference type="Pfam" id="PF04122">
    <property type="entry name" value="CW_binding_2"/>
    <property type="match status" value="3"/>
</dbReference>